<feature type="domain" description="HTH marR-type" evidence="1">
    <location>
        <begin position="14"/>
        <end position="170"/>
    </location>
</feature>
<dbReference type="Gene3D" id="1.10.10.10">
    <property type="entry name" value="Winged helix-like DNA-binding domain superfamily/Winged helix DNA-binding domain"/>
    <property type="match status" value="1"/>
</dbReference>
<evidence type="ECO:0000313" key="2">
    <source>
        <dbReference type="EMBL" id="PHP26356.1"/>
    </source>
</evidence>
<dbReference type="InterPro" id="IPR036388">
    <property type="entry name" value="WH-like_DNA-bd_sf"/>
</dbReference>
<dbReference type="GO" id="GO:0003700">
    <property type="term" value="F:DNA-binding transcription factor activity"/>
    <property type="evidence" value="ECO:0007669"/>
    <property type="project" value="InterPro"/>
</dbReference>
<reference evidence="2 3" key="1">
    <citation type="submission" date="2017-08" db="EMBL/GenBank/DDBJ databases">
        <title>Draft Genome Sequence of Loktanella cinnabarina Strain XM1, Isolated from Coastal Surface Water.</title>
        <authorList>
            <person name="Ma R."/>
            <person name="Wang J."/>
            <person name="Wang Q."/>
            <person name="Ma Z."/>
            <person name="Li J."/>
            <person name="Chen L."/>
        </authorList>
    </citation>
    <scope>NUCLEOTIDE SEQUENCE [LARGE SCALE GENOMIC DNA]</scope>
    <source>
        <strain evidence="2 3">XM1</strain>
    </source>
</reference>
<dbReference type="EMBL" id="NQWH01000041">
    <property type="protein sequence ID" value="PHP26356.1"/>
    <property type="molecule type" value="Genomic_DNA"/>
</dbReference>
<dbReference type="GO" id="GO:0006950">
    <property type="term" value="P:response to stress"/>
    <property type="evidence" value="ECO:0007669"/>
    <property type="project" value="TreeGrafter"/>
</dbReference>
<dbReference type="SUPFAM" id="SSF46785">
    <property type="entry name" value="Winged helix' DNA-binding domain"/>
    <property type="match status" value="1"/>
</dbReference>
<proteinExistence type="predicted"/>
<protein>
    <submittedName>
        <fullName evidence="2">MarR family transcriptional regulator</fullName>
    </submittedName>
</protein>
<dbReference type="RefSeq" id="WP_099278529.1">
    <property type="nucleotide sequence ID" value="NZ_CANMUC010000006.1"/>
</dbReference>
<dbReference type="InterPro" id="IPR036390">
    <property type="entry name" value="WH_DNA-bd_sf"/>
</dbReference>
<dbReference type="Proteomes" id="UP000221860">
    <property type="component" value="Unassembled WGS sequence"/>
</dbReference>
<evidence type="ECO:0000259" key="1">
    <source>
        <dbReference type="PROSITE" id="PS50995"/>
    </source>
</evidence>
<dbReference type="Pfam" id="PF12802">
    <property type="entry name" value="MarR_2"/>
    <property type="match status" value="1"/>
</dbReference>
<gene>
    <name evidence="2" type="ORF">CJ301_16865</name>
</gene>
<organism evidence="2 3">
    <name type="scientific">Limimaricola cinnabarinus</name>
    <dbReference type="NCBI Taxonomy" id="1125964"/>
    <lineage>
        <taxon>Bacteria</taxon>
        <taxon>Pseudomonadati</taxon>
        <taxon>Pseudomonadota</taxon>
        <taxon>Alphaproteobacteria</taxon>
        <taxon>Rhodobacterales</taxon>
        <taxon>Paracoccaceae</taxon>
        <taxon>Limimaricola</taxon>
    </lineage>
</organism>
<dbReference type="SMART" id="SM00347">
    <property type="entry name" value="HTH_MARR"/>
    <property type="match status" value="1"/>
</dbReference>
<dbReference type="InterPro" id="IPR000835">
    <property type="entry name" value="HTH_MarR-typ"/>
</dbReference>
<sequence length="201" mass="22344">MAERDEELIGDMARAGIDPEVTRAALAFDAVLQRWRRRVRTRELGHRALAELGLPLDLAQLDVMIAIHAPANEFGDDPEGETMVSTVAQRLNIDPSRASRIVSDLIARGFAERAASQADARRTIVALTASGLAIVEAVRRYKFLLLGGFLSDWTREEIDTLLPLLDRFSHWSETGTTQTEAAIDARIVTLRDELARRLSEL</sequence>
<comment type="caution">
    <text evidence="2">The sequence shown here is derived from an EMBL/GenBank/DDBJ whole genome shotgun (WGS) entry which is preliminary data.</text>
</comment>
<dbReference type="PANTHER" id="PTHR33164">
    <property type="entry name" value="TRANSCRIPTIONAL REGULATOR, MARR FAMILY"/>
    <property type="match status" value="1"/>
</dbReference>
<accession>A0A2G1MC91</accession>
<dbReference type="PROSITE" id="PS50995">
    <property type="entry name" value="HTH_MARR_2"/>
    <property type="match status" value="1"/>
</dbReference>
<dbReference type="AlphaFoldDB" id="A0A2G1MC91"/>
<dbReference type="OrthoDB" id="7774677at2"/>
<evidence type="ECO:0000313" key="3">
    <source>
        <dbReference type="Proteomes" id="UP000221860"/>
    </source>
</evidence>
<name>A0A2G1MC91_9RHOB</name>
<dbReference type="InterPro" id="IPR039422">
    <property type="entry name" value="MarR/SlyA-like"/>
</dbReference>
<dbReference type="PANTHER" id="PTHR33164:SF57">
    <property type="entry name" value="MARR-FAMILY TRANSCRIPTIONAL REGULATOR"/>
    <property type="match status" value="1"/>
</dbReference>
<keyword evidence="3" id="KW-1185">Reference proteome</keyword>